<dbReference type="KEGG" id="rsz:130507391"/>
<dbReference type="OrthoDB" id="1031171at2759"/>
<dbReference type="Pfam" id="PF00078">
    <property type="entry name" value="RVT_1"/>
    <property type="match status" value="1"/>
</dbReference>
<dbReference type="Proteomes" id="UP000504610">
    <property type="component" value="Unplaced"/>
</dbReference>
<dbReference type="InterPro" id="IPR036691">
    <property type="entry name" value="Endo/exonu/phosph_ase_sf"/>
</dbReference>
<accession>A0A9W3D2W9</accession>
<evidence type="ECO:0000259" key="1">
    <source>
        <dbReference type="PROSITE" id="PS50878"/>
    </source>
</evidence>
<dbReference type="SUPFAM" id="SSF56219">
    <property type="entry name" value="DNase I-like"/>
    <property type="match status" value="1"/>
</dbReference>
<dbReference type="PROSITE" id="PS50878">
    <property type="entry name" value="RT_POL"/>
    <property type="match status" value="1"/>
</dbReference>
<dbReference type="CDD" id="cd01650">
    <property type="entry name" value="RT_nLTR_like"/>
    <property type="match status" value="1"/>
</dbReference>
<sequence length="877" mass="100476">MHGVRSTVSQGMYDFQDATHHCSLLDLAAHGPRFTWTNKREEGLISKKLDRVLINDHWLGSYPQSYSVFEAGGCSDHLRCRFQLSSALTRPKRPFKFVNAVAELEGFKPLMEDHWQSTEPIFLSTSSLFRFSKKLKALKPKIRILAKEKMGNLSLKAKEAYENLCTCQEETIRNPTQGNLDRENSAYAQWDHVARLEEGFLKQKFKLHWLKVGDKNNKVFHRAATTRDIHNSIKEIRCRDGRIVKQPEEIKEEFFQRISSARTIRFRGCRCEQTSRLTAIQMFKVCSTQSYKRGPEFIISIQSFFATCFLPKGLNTTILTLIPKTTTAREMKDYRPISCCNVIYKVISKIIANRLKITLPDFIELNQSAFVQGRLLIENLLLATELVKDYHKDTISSRCALKIDISKAFDSVQWSFLLKTLEAMDFPPMFIHWISRCITTASFSVQVNGELAGYFQSTRGLRQGCALSPYLFVICMNVLTKLLDKSANENNMGYHPRCKNLGLTHLSFADDIMVFTDGRVRSIESILDVFDYFGKISGLKISMEKTTIYYAGMSVTETAQLEQRFAFASGKLPVRYLGLPLLTRRMGKDDYGILIDKIRNRITHWTNRFLSQAGRLQLIGSVLLSIVNFWMAGFILPGACIKEINSICAAFLWSGPTLNTRKAKVAWEIVCRRKCDGGLGLRSLKEVNQVCCLKLIWRTVSSQGSLWTKWTKTNLFKNVSFWSIKNTTTKGSWMWRKLVKLRDKAKDFHRMKVGDGNNTSFWFDSWSSMGRLLDLFGTHGCIEMGIPLNSTVAEALRNRRKRRHRVDIFNEVEKLCEDQGLQLTGDADSALWKQSEGQYKAGFKTKQTWDLIRKEYQQLLSRGLVETGTGVASGLFY</sequence>
<feature type="domain" description="Reverse transcriptase" evidence="1">
    <location>
        <begin position="303"/>
        <end position="581"/>
    </location>
</feature>
<name>A0A9W3D2W9_RAPSA</name>
<dbReference type="GeneID" id="130507391"/>
<evidence type="ECO:0000313" key="3">
    <source>
        <dbReference type="RefSeq" id="XP_056858087.1"/>
    </source>
</evidence>
<dbReference type="PANTHER" id="PTHR33116:SF84">
    <property type="entry name" value="RNA-DIRECTED DNA POLYMERASE"/>
    <property type="match status" value="1"/>
</dbReference>
<keyword evidence="2" id="KW-1185">Reference proteome</keyword>
<organism evidence="2 3">
    <name type="scientific">Raphanus sativus</name>
    <name type="common">Radish</name>
    <name type="synonym">Raphanus raphanistrum var. sativus</name>
    <dbReference type="NCBI Taxonomy" id="3726"/>
    <lineage>
        <taxon>Eukaryota</taxon>
        <taxon>Viridiplantae</taxon>
        <taxon>Streptophyta</taxon>
        <taxon>Embryophyta</taxon>
        <taxon>Tracheophyta</taxon>
        <taxon>Spermatophyta</taxon>
        <taxon>Magnoliopsida</taxon>
        <taxon>eudicotyledons</taxon>
        <taxon>Gunneridae</taxon>
        <taxon>Pentapetalae</taxon>
        <taxon>rosids</taxon>
        <taxon>malvids</taxon>
        <taxon>Brassicales</taxon>
        <taxon>Brassicaceae</taxon>
        <taxon>Brassiceae</taxon>
        <taxon>Raphanus</taxon>
    </lineage>
</organism>
<dbReference type="PANTHER" id="PTHR33116">
    <property type="entry name" value="REVERSE TRANSCRIPTASE ZINC-BINDING DOMAIN-CONTAINING PROTEIN-RELATED-RELATED"/>
    <property type="match status" value="1"/>
</dbReference>
<dbReference type="InterPro" id="IPR000477">
    <property type="entry name" value="RT_dom"/>
</dbReference>
<proteinExistence type="predicted"/>
<dbReference type="SUPFAM" id="SSF56672">
    <property type="entry name" value="DNA/RNA polymerases"/>
    <property type="match status" value="1"/>
</dbReference>
<gene>
    <name evidence="3" type="primary">LOC130507391</name>
</gene>
<evidence type="ECO:0000313" key="2">
    <source>
        <dbReference type="Proteomes" id="UP000504610"/>
    </source>
</evidence>
<dbReference type="InterPro" id="IPR043502">
    <property type="entry name" value="DNA/RNA_pol_sf"/>
</dbReference>
<reference evidence="3" key="1">
    <citation type="submission" date="2025-08" db="UniProtKB">
        <authorList>
            <consortium name="RefSeq"/>
        </authorList>
    </citation>
    <scope>IDENTIFICATION</scope>
    <source>
        <tissue evidence="3">Leaf</tissue>
    </source>
</reference>
<dbReference type="AlphaFoldDB" id="A0A9W3D2W9"/>
<dbReference type="RefSeq" id="XP_056858087.1">
    <property type="nucleotide sequence ID" value="XM_057002107.1"/>
</dbReference>
<protein>
    <submittedName>
        <fullName evidence="3">Uncharacterized protein LOC130507391</fullName>
    </submittedName>
</protein>